<evidence type="ECO:0000256" key="1">
    <source>
        <dbReference type="SAM" id="Coils"/>
    </source>
</evidence>
<proteinExistence type="predicted"/>
<dbReference type="Proteomes" id="UP000178930">
    <property type="component" value="Unassembled WGS sequence"/>
</dbReference>
<sequence length="326" mass="38170">MKKLFFTFVILSLILPLPILAQDINSTTATTTATSTPPVDDDLDIGEPKVLPNSPWYWAKSLWRSVRQWATFDPIKKAEMRLQTANERLAELQELADEGTITPEHLDRILAKYEKEINKLKEHLAKVQDKTQERVERLVNQFTKQEFIRQRILQRLEEKLNAEKMEAMRERMLQRWGEILEDNDLEKIETRIKNALENTATSTEKNLYNLQVLERLKDKVSEQAGEAIIRAQSNTLKRLGEEFREMTFEERVERVQDYLENLDDATTTQQILERTRSQVPNSLPSLPVIMRRAKERMEERREEKEGRRGSSDDNSGKNDDNESNDN</sequence>
<organism evidence="5 6">
    <name type="scientific">Candidatus Buchananbacteria bacterium RIFCSPHIGHO2_01_FULL_39_14</name>
    <dbReference type="NCBI Taxonomy" id="1797532"/>
    <lineage>
        <taxon>Bacteria</taxon>
        <taxon>Candidatus Buchananiibacteriota</taxon>
    </lineage>
</organism>
<keyword evidence="1" id="KW-0175">Coiled coil</keyword>
<accession>A0A1G1XXK2</accession>
<protein>
    <recommendedName>
        <fullName evidence="4">DUF5667 domain-containing protein</fullName>
    </recommendedName>
</protein>
<reference evidence="5 6" key="1">
    <citation type="journal article" date="2016" name="Nat. Commun.">
        <title>Thousands of microbial genomes shed light on interconnected biogeochemical processes in an aquifer system.</title>
        <authorList>
            <person name="Anantharaman K."/>
            <person name="Brown C.T."/>
            <person name="Hug L.A."/>
            <person name="Sharon I."/>
            <person name="Castelle C.J."/>
            <person name="Probst A.J."/>
            <person name="Thomas B.C."/>
            <person name="Singh A."/>
            <person name="Wilkins M.J."/>
            <person name="Karaoz U."/>
            <person name="Brodie E.L."/>
            <person name="Williams K.H."/>
            <person name="Hubbard S.S."/>
            <person name="Banfield J.F."/>
        </authorList>
    </citation>
    <scope>NUCLEOTIDE SEQUENCE [LARGE SCALE GENOMIC DNA]</scope>
</reference>
<evidence type="ECO:0000313" key="5">
    <source>
        <dbReference type="EMBL" id="OGY44799.1"/>
    </source>
</evidence>
<dbReference type="AlphaFoldDB" id="A0A1G1XXK2"/>
<dbReference type="Pfam" id="PF18915">
    <property type="entry name" value="DUF5667"/>
    <property type="match status" value="1"/>
</dbReference>
<feature type="compositionally biased region" description="Polar residues" evidence="2">
    <location>
        <begin position="273"/>
        <end position="284"/>
    </location>
</feature>
<feature type="signal peptide" evidence="3">
    <location>
        <begin position="1"/>
        <end position="21"/>
    </location>
</feature>
<feature type="chain" id="PRO_5009581419" description="DUF5667 domain-containing protein" evidence="3">
    <location>
        <begin position="22"/>
        <end position="326"/>
    </location>
</feature>
<evidence type="ECO:0000256" key="3">
    <source>
        <dbReference type="SAM" id="SignalP"/>
    </source>
</evidence>
<comment type="caution">
    <text evidence="5">The sequence shown here is derived from an EMBL/GenBank/DDBJ whole genome shotgun (WGS) entry which is preliminary data.</text>
</comment>
<dbReference type="STRING" id="1797532.A2729_02850"/>
<gene>
    <name evidence="5" type="ORF">A2729_02850</name>
</gene>
<name>A0A1G1XXK2_9BACT</name>
<feature type="domain" description="DUF5667" evidence="4">
    <location>
        <begin position="50"/>
        <end position="138"/>
    </location>
</feature>
<evidence type="ECO:0000256" key="2">
    <source>
        <dbReference type="SAM" id="MobiDB-lite"/>
    </source>
</evidence>
<evidence type="ECO:0000313" key="6">
    <source>
        <dbReference type="Proteomes" id="UP000178930"/>
    </source>
</evidence>
<dbReference type="EMBL" id="MHIB01000012">
    <property type="protein sequence ID" value="OGY44799.1"/>
    <property type="molecule type" value="Genomic_DNA"/>
</dbReference>
<keyword evidence="3" id="KW-0732">Signal</keyword>
<dbReference type="InterPro" id="IPR043725">
    <property type="entry name" value="DUF5667"/>
</dbReference>
<feature type="region of interest" description="Disordered" evidence="2">
    <location>
        <begin position="273"/>
        <end position="326"/>
    </location>
</feature>
<evidence type="ECO:0000259" key="4">
    <source>
        <dbReference type="Pfam" id="PF18915"/>
    </source>
</evidence>
<feature type="compositionally biased region" description="Basic and acidic residues" evidence="2">
    <location>
        <begin position="295"/>
        <end position="320"/>
    </location>
</feature>
<feature type="coiled-coil region" evidence="1">
    <location>
        <begin position="75"/>
        <end position="173"/>
    </location>
</feature>